<proteinExistence type="predicted"/>
<dbReference type="EMBL" id="JABBMT010000050">
    <property type="protein sequence ID" value="NMM42675.1"/>
    <property type="molecule type" value="Genomic_DNA"/>
</dbReference>
<evidence type="ECO:0000313" key="1">
    <source>
        <dbReference type="EMBL" id="NMM42675.1"/>
    </source>
</evidence>
<accession>A0A7Y0DW40</accession>
<dbReference type="Proteomes" id="UP000570493">
    <property type="component" value="Unassembled WGS sequence"/>
</dbReference>
<reference evidence="1" key="1">
    <citation type="submission" date="2020-04" db="EMBL/GenBank/DDBJ databases">
        <title>Genome Sequencing for Pseudoaltermonas arctica.</title>
        <authorList>
            <person name="Elkins N.S."/>
        </authorList>
    </citation>
    <scope>NUCLEOTIDE SEQUENCE [LARGE SCALE GENOMIC DNA]</scope>
    <source>
        <strain evidence="1">NEC-BIFX-2020_0012</strain>
    </source>
</reference>
<dbReference type="AlphaFoldDB" id="A0A7Y0DW40"/>
<evidence type="ECO:0000313" key="2">
    <source>
        <dbReference type="Proteomes" id="UP000570493"/>
    </source>
</evidence>
<protein>
    <submittedName>
        <fullName evidence="1">Uncharacterized protein</fullName>
    </submittedName>
</protein>
<keyword evidence="2" id="KW-1185">Reference proteome</keyword>
<name>A0A7Y0DW40_9GAMM</name>
<sequence>MSAGLLFAGNCMAENYEFTHRQIVASPINNTAPQLFLFNSKGQLIHYSDSYLQNILSIFRKREVLPNSEQSKSDLLTLLNTKVDFSAHDYTLFHTSIDEAIGPCEPCRQQEEKIALLDAKFPKDKLSIHKITIINEVYTLKD</sequence>
<comment type="caution">
    <text evidence="1">The sequence shown here is derived from an EMBL/GenBank/DDBJ whole genome shotgun (WGS) entry which is preliminary data.</text>
</comment>
<organism evidence="1 2">
    <name type="scientific">Pseudoalteromonas arctica</name>
    <dbReference type="NCBI Taxonomy" id="394751"/>
    <lineage>
        <taxon>Bacteria</taxon>
        <taxon>Pseudomonadati</taxon>
        <taxon>Pseudomonadota</taxon>
        <taxon>Gammaproteobacteria</taxon>
        <taxon>Alteromonadales</taxon>
        <taxon>Pseudoalteromonadaceae</taxon>
        <taxon>Pseudoalteromonas</taxon>
    </lineage>
</organism>
<gene>
    <name evidence="1" type="ORF">HHO47_18170</name>
</gene>